<name>A0A182SVZ1_9DIPT</name>
<dbReference type="Proteomes" id="UP000075901">
    <property type="component" value="Unassembled WGS sequence"/>
</dbReference>
<reference evidence="3" key="1">
    <citation type="submission" date="2013-09" db="EMBL/GenBank/DDBJ databases">
        <title>The Genome Sequence of Anopheles maculatus species B.</title>
        <authorList>
            <consortium name="The Broad Institute Genomics Platform"/>
            <person name="Neafsey D.E."/>
            <person name="Besansky N."/>
            <person name="Howell P."/>
            <person name="Walton C."/>
            <person name="Young S.K."/>
            <person name="Zeng Q."/>
            <person name="Gargeya S."/>
            <person name="Fitzgerald M."/>
            <person name="Haas B."/>
            <person name="Abouelleil A."/>
            <person name="Allen A.W."/>
            <person name="Alvarado L."/>
            <person name="Arachchi H.M."/>
            <person name="Berlin A.M."/>
            <person name="Chapman S.B."/>
            <person name="Gainer-Dewar J."/>
            <person name="Goldberg J."/>
            <person name="Griggs A."/>
            <person name="Gujja S."/>
            <person name="Hansen M."/>
            <person name="Howarth C."/>
            <person name="Imamovic A."/>
            <person name="Ireland A."/>
            <person name="Larimer J."/>
            <person name="McCowan C."/>
            <person name="Murphy C."/>
            <person name="Pearson M."/>
            <person name="Poon T.W."/>
            <person name="Priest M."/>
            <person name="Roberts A."/>
            <person name="Saif S."/>
            <person name="Shea T."/>
            <person name="Sisk P."/>
            <person name="Sykes S."/>
            <person name="Wortman J."/>
            <person name="Nusbaum C."/>
            <person name="Birren B."/>
        </authorList>
    </citation>
    <scope>NUCLEOTIDE SEQUENCE [LARGE SCALE GENOMIC DNA]</scope>
    <source>
        <strain evidence="3">maculatus3</strain>
    </source>
</reference>
<accession>A0A182SVZ1</accession>
<protein>
    <submittedName>
        <fullName evidence="2">Uncharacterized protein</fullName>
    </submittedName>
</protein>
<evidence type="ECO:0000313" key="3">
    <source>
        <dbReference type="Proteomes" id="UP000075901"/>
    </source>
</evidence>
<organism evidence="2 3">
    <name type="scientific">Anopheles maculatus</name>
    <dbReference type="NCBI Taxonomy" id="74869"/>
    <lineage>
        <taxon>Eukaryota</taxon>
        <taxon>Metazoa</taxon>
        <taxon>Ecdysozoa</taxon>
        <taxon>Arthropoda</taxon>
        <taxon>Hexapoda</taxon>
        <taxon>Insecta</taxon>
        <taxon>Pterygota</taxon>
        <taxon>Neoptera</taxon>
        <taxon>Endopterygota</taxon>
        <taxon>Diptera</taxon>
        <taxon>Nematocera</taxon>
        <taxon>Culicoidea</taxon>
        <taxon>Culicidae</taxon>
        <taxon>Anophelinae</taxon>
        <taxon>Anopheles</taxon>
        <taxon>Anopheles maculatus group</taxon>
    </lineage>
</organism>
<sequence>MDCPHIIDNVGLGKESIRAVKNSNIATLPVSTVVAAEPLTTTPTTVGDPLDAANVSDAVALSDVVIAASPATVLTVATTASSSPTAAAASSKHWKCTGNELRLPQ</sequence>
<dbReference type="VEuPathDB" id="VectorBase:AMAM014527"/>
<dbReference type="EnsemblMetazoa" id="AMAM014527-RA">
    <property type="protein sequence ID" value="AMAM014527-PA"/>
    <property type="gene ID" value="AMAM014527"/>
</dbReference>
<dbReference type="AlphaFoldDB" id="A0A182SVZ1"/>
<proteinExistence type="predicted"/>
<evidence type="ECO:0000256" key="1">
    <source>
        <dbReference type="SAM" id="MobiDB-lite"/>
    </source>
</evidence>
<feature type="region of interest" description="Disordered" evidence="1">
    <location>
        <begin position="83"/>
        <end position="105"/>
    </location>
</feature>
<keyword evidence="3" id="KW-1185">Reference proteome</keyword>
<reference evidence="2" key="2">
    <citation type="submission" date="2020-05" db="UniProtKB">
        <authorList>
            <consortium name="EnsemblMetazoa"/>
        </authorList>
    </citation>
    <scope>IDENTIFICATION</scope>
    <source>
        <strain evidence="2">maculatus3</strain>
    </source>
</reference>
<evidence type="ECO:0000313" key="2">
    <source>
        <dbReference type="EnsemblMetazoa" id="AMAM014527-PA"/>
    </source>
</evidence>